<reference evidence="1" key="2">
    <citation type="journal article" date="2015" name="Data Brief">
        <title>Shoot transcriptome of the giant reed, Arundo donax.</title>
        <authorList>
            <person name="Barrero R.A."/>
            <person name="Guerrero F.D."/>
            <person name="Moolhuijzen P."/>
            <person name="Goolsby J.A."/>
            <person name="Tidwell J."/>
            <person name="Bellgard S.E."/>
            <person name="Bellgard M.I."/>
        </authorList>
    </citation>
    <scope>NUCLEOTIDE SEQUENCE</scope>
    <source>
        <tissue evidence="1">Shoot tissue taken approximately 20 cm above the soil surface</tissue>
    </source>
</reference>
<dbReference type="EMBL" id="GBRH01180750">
    <property type="protein sequence ID" value="JAE17146.1"/>
    <property type="molecule type" value="Transcribed_RNA"/>
</dbReference>
<organism evidence="1">
    <name type="scientific">Arundo donax</name>
    <name type="common">Giant reed</name>
    <name type="synonym">Donax arundinaceus</name>
    <dbReference type="NCBI Taxonomy" id="35708"/>
    <lineage>
        <taxon>Eukaryota</taxon>
        <taxon>Viridiplantae</taxon>
        <taxon>Streptophyta</taxon>
        <taxon>Embryophyta</taxon>
        <taxon>Tracheophyta</taxon>
        <taxon>Spermatophyta</taxon>
        <taxon>Magnoliopsida</taxon>
        <taxon>Liliopsida</taxon>
        <taxon>Poales</taxon>
        <taxon>Poaceae</taxon>
        <taxon>PACMAD clade</taxon>
        <taxon>Arundinoideae</taxon>
        <taxon>Arundineae</taxon>
        <taxon>Arundo</taxon>
    </lineage>
</organism>
<reference evidence="1" key="1">
    <citation type="submission" date="2014-09" db="EMBL/GenBank/DDBJ databases">
        <authorList>
            <person name="Magalhaes I.L.F."/>
            <person name="Oliveira U."/>
            <person name="Santos F.R."/>
            <person name="Vidigal T.H.D.A."/>
            <person name="Brescovit A.D."/>
            <person name="Santos A.J."/>
        </authorList>
    </citation>
    <scope>NUCLEOTIDE SEQUENCE</scope>
    <source>
        <tissue evidence="1">Shoot tissue taken approximately 20 cm above the soil surface</tissue>
    </source>
</reference>
<dbReference type="AlphaFoldDB" id="A0A0A9G3N9"/>
<accession>A0A0A9G3N9</accession>
<name>A0A0A9G3N9_ARUDO</name>
<protein>
    <submittedName>
        <fullName evidence="1">Uncharacterized protein</fullName>
    </submittedName>
</protein>
<sequence>MSLHLSMHKQNGQIRLQSVTFYMNYQMRRKDCG</sequence>
<proteinExistence type="predicted"/>
<evidence type="ECO:0000313" key="1">
    <source>
        <dbReference type="EMBL" id="JAE17146.1"/>
    </source>
</evidence>